<dbReference type="Proteomes" id="UP000324222">
    <property type="component" value="Unassembled WGS sequence"/>
</dbReference>
<dbReference type="EMBL" id="VSRR010100172">
    <property type="protein sequence ID" value="MPC94890.1"/>
    <property type="molecule type" value="Genomic_DNA"/>
</dbReference>
<organism evidence="2 3">
    <name type="scientific">Portunus trituberculatus</name>
    <name type="common">Swimming crab</name>
    <name type="synonym">Neptunus trituberculatus</name>
    <dbReference type="NCBI Taxonomy" id="210409"/>
    <lineage>
        <taxon>Eukaryota</taxon>
        <taxon>Metazoa</taxon>
        <taxon>Ecdysozoa</taxon>
        <taxon>Arthropoda</taxon>
        <taxon>Crustacea</taxon>
        <taxon>Multicrustacea</taxon>
        <taxon>Malacostraca</taxon>
        <taxon>Eumalacostraca</taxon>
        <taxon>Eucarida</taxon>
        <taxon>Decapoda</taxon>
        <taxon>Pleocyemata</taxon>
        <taxon>Brachyura</taxon>
        <taxon>Eubrachyura</taxon>
        <taxon>Portunoidea</taxon>
        <taxon>Portunidae</taxon>
        <taxon>Portuninae</taxon>
        <taxon>Portunus</taxon>
    </lineage>
</organism>
<dbReference type="AlphaFoldDB" id="A0A5B7JDR2"/>
<feature type="region of interest" description="Disordered" evidence="1">
    <location>
        <begin position="18"/>
        <end position="50"/>
    </location>
</feature>
<proteinExistence type="predicted"/>
<evidence type="ECO:0000313" key="2">
    <source>
        <dbReference type="EMBL" id="MPC94890.1"/>
    </source>
</evidence>
<evidence type="ECO:0000313" key="3">
    <source>
        <dbReference type="Proteomes" id="UP000324222"/>
    </source>
</evidence>
<evidence type="ECO:0000256" key="1">
    <source>
        <dbReference type="SAM" id="MobiDB-lite"/>
    </source>
</evidence>
<sequence>MVCPRRDLPGEPLTVCSKARGQAKQGRPDQTDQAGGRGGRKVGRPDLRDRVREPHIYQTMWRLVSAWPESRAKNVCRRGRFVDDAEI</sequence>
<name>A0A5B7JDR2_PORTR</name>
<comment type="caution">
    <text evidence="2">The sequence shown here is derived from an EMBL/GenBank/DDBJ whole genome shotgun (WGS) entry which is preliminary data.</text>
</comment>
<protein>
    <submittedName>
        <fullName evidence="2">Uncharacterized protein</fullName>
    </submittedName>
</protein>
<gene>
    <name evidence="2" type="ORF">E2C01_090080</name>
</gene>
<accession>A0A5B7JDR2</accession>
<reference evidence="2 3" key="1">
    <citation type="submission" date="2019-05" db="EMBL/GenBank/DDBJ databases">
        <title>Another draft genome of Portunus trituberculatus and its Hox gene families provides insights of decapod evolution.</title>
        <authorList>
            <person name="Jeong J.-H."/>
            <person name="Song I."/>
            <person name="Kim S."/>
            <person name="Choi T."/>
            <person name="Kim D."/>
            <person name="Ryu S."/>
            <person name="Kim W."/>
        </authorList>
    </citation>
    <scope>NUCLEOTIDE SEQUENCE [LARGE SCALE GENOMIC DNA]</scope>
    <source>
        <tissue evidence="2">Muscle</tissue>
    </source>
</reference>
<keyword evidence="3" id="KW-1185">Reference proteome</keyword>